<evidence type="ECO:0000256" key="6">
    <source>
        <dbReference type="RuleBase" id="RU366025"/>
    </source>
</evidence>
<proteinExistence type="inferred from homology"/>
<evidence type="ECO:0000313" key="9">
    <source>
        <dbReference type="Proteomes" id="UP001150907"/>
    </source>
</evidence>
<dbReference type="GO" id="GO:0061136">
    <property type="term" value="P:regulation of proteasomal protein catabolic process"/>
    <property type="evidence" value="ECO:0007669"/>
    <property type="project" value="TreeGrafter"/>
</dbReference>
<dbReference type="AlphaFoldDB" id="A0A9W8EFQ9"/>
<dbReference type="PANTHER" id="PTHR43982">
    <property type="entry name" value="UBIQUITIN CARBOXYL-TERMINAL HYDROLASE"/>
    <property type="match status" value="1"/>
</dbReference>
<comment type="similarity">
    <text evidence="6">Belongs to the peptidase C19 family.</text>
</comment>
<comment type="caution">
    <text evidence="8">The sequence shown here is derived from an EMBL/GenBank/DDBJ whole genome shotgun (WGS) entry which is preliminary data.</text>
</comment>
<feature type="domain" description="USP" evidence="7">
    <location>
        <begin position="459"/>
        <end position="949"/>
    </location>
</feature>
<keyword evidence="5 6" id="KW-0788">Thiol protease</keyword>
<dbReference type="InterPro" id="IPR018200">
    <property type="entry name" value="USP_CS"/>
</dbReference>
<dbReference type="EMBL" id="JANBQF010000175">
    <property type="protein sequence ID" value="KAJ2004114.1"/>
    <property type="molecule type" value="Genomic_DNA"/>
</dbReference>
<dbReference type="Pfam" id="PF00443">
    <property type="entry name" value="UCH"/>
    <property type="match status" value="1"/>
</dbReference>
<dbReference type="InterPro" id="IPR001394">
    <property type="entry name" value="Peptidase_C19_UCH"/>
</dbReference>
<dbReference type="PANTHER" id="PTHR43982:SF6">
    <property type="entry name" value="UBIQUITIN CARBOXYL-TERMINAL HYDROLASE 2-RELATED"/>
    <property type="match status" value="1"/>
</dbReference>
<dbReference type="OrthoDB" id="2420415at2759"/>
<organism evidence="8 9">
    <name type="scientific">Coemansia thaxteri</name>
    <dbReference type="NCBI Taxonomy" id="2663907"/>
    <lineage>
        <taxon>Eukaryota</taxon>
        <taxon>Fungi</taxon>
        <taxon>Fungi incertae sedis</taxon>
        <taxon>Zoopagomycota</taxon>
        <taxon>Kickxellomycotina</taxon>
        <taxon>Kickxellomycetes</taxon>
        <taxon>Kickxellales</taxon>
        <taxon>Kickxellaceae</taxon>
        <taxon>Coemansia</taxon>
    </lineage>
</organism>
<evidence type="ECO:0000256" key="5">
    <source>
        <dbReference type="ARBA" id="ARBA00022807"/>
    </source>
</evidence>
<evidence type="ECO:0000256" key="4">
    <source>
        <dbReference type="ARBA" id="ARBA00022801"/>
    </source>
</evidence>
<dbReference type="SUPFAM" id="SSF54001">
    <property type="entry name" value="Cysteine proteinases"/>
    <property type="match status" value="1"/>
</dbReference>
<keyword evidence="9" id="KW-1185">Reference proteome</keyword>
<comment type="catalytic activity">
    <reaction evidence="1 6">
        <text>Thiol-dependent hydrolysis of ester, thioester, amide, peptide and isopeptide bonds formed by the C-terminal Gly of ubiquitin (a 76-residue protein attached to proteins as an intracellular targeting signal).</text>
        <dbReference type="EC" id="3.4.19.12"/>
    </reaction>
</comment>
<dbReference type="GO" id="GO:0070628">
    <property type="term" value="F:proteasome binding"/>
    <property type="evidence" value="ECO:0007669"/>
    <property type="project" value="TreeGrafter"/>
</dbReference>
<gene>
    <name evidence="8" type="primary">UBP2</name>
    <name evidence="8" type="ORF">H4R26_002702</name>
</gene>
<evidence type="ECO:0000256" key="3">
    <source>
        <dbReference type="ARBA" id="ARBA00022786"/>
    </source>
</evidence>
<dbReference type="InterPro" id="IPR028889">
    <property type="entry name" value="USP"/>
</dbReference>
<dbReference type="InterPro" id="IPR044635">
    <property type="entry name" value="UBP14-like"/>
</dbReference>
<dbReference type="GO" id="GO:0043161">
    <property type="term" value="P:proteasome-mediated ubiquitin-dependent protein catabolic process"/>
    <property type="evidence" value="ECO:0007669"/>
    <property type="project" value="InterPro"/>
</dbReference>
<dbReference type="GO" id="GO:0016579">
    <property type="term" value="P:protein deubiquitination"/>
    <property type="evidence" value="ECO:0007669"/>
    <property type="project" value="InterPro"/>
</dbReference>
<reference evidence="8" key="1">
    <citation type="submission" date="2022-07" db="EMBL/GenBank/DDBJ databases">
        <title>Phylogenomic reconstructions and comparative analyses of Kickxellomycotina fungi.</title>
        <authorList>
            <person name="Reynolds N.K."/>
            <person name="Stajich J.E."/>
            <person name="Barry K."/>
            <person name="Grigoriev I.V."/>
            <person name="Crous P."/>
            <person name="Smith M.E."/>
        </authorList>
    </citation>
    <scope>NUCLEOTIDE SEQUENCE</scope>
    <source>
        <strain evidence="8">IMI 214461</strain>
    </source>
</reference>
<name>A0A9W8EFQ9_9FUNG</name>
<protein>
    <recommendedName>
        <fullName evidence="6">Ubiquitin carboxyl-terminal hydrolase</fullName>
        <ecNumber evidence="6">3.4.19.12</ecNumber>
    </recommendedName>
</protein>
<evidence type="ECO:0000259" key="7">
    <source>
        <dbReference type="PROSITE" id="PS50235"/>
    </source>
</evidence>
<dbReference type="Gene3D" id="3.90.70.10">
    <property type="entry name" value="Cysteine proteinases"/>
    <property type="match status" value="1"/>
</dbReference>
<evidence type="ECO:0000256" key="2">
    <source>
        <dbReference type="ARBA" id="ARBA00022670"/>
    </source>
</evidence>
<dbReference type="PROSITE" id="PS00972">
    <property type="entry name" value="USP_1"/>
    <property type="match status" value="1"/>
</dbReference>
<keyword evidence="3 6" id="KW-0833">Ubl conjugation pathway</keyword>
<evidence type="ECO:0000313" key="8">
    <source>
        <dbReference type="EMBL" id="KAJ2004114.1"/>
    </source>
</evidence>
<sequence length="960" mass="105148">MGVVVNLSSNGVAGAFFARTQLAEWLPASLARQLPSRHRHIWVESGNNAARAGEDRWQGTCRDCLCRCQLTASGRDKGAAAVADHGCIDQDGHHFHGSLEGTGDEGQDCEGSAWCCKCGTRVHAVLQPPVLLPEAVQALEAARLAAHPHHPTQGARELVATVSTLYRIAKNASEGDQRPIKSDSEKPRRLLKFDAPCMRLLQALGFEQRGAELHPPLIVDSLSFDVPRRRLELARDELALLTARMLRKLPESERTASHGVTPLVYVGEALTRWLGVHAYARRQQSGLALLATAHGGAVDDAYRRLGVPEDAADALVAWAYRRQVEEDPETAGARAQRRYDSLAAICAARTSSGELLALVDSERDRGLVATASVRAACLALFGDSLLDVGGVDSDTIREVFLAKLADTYKTDAKMELAAHLAILACAKHDQGLEDYAANVKVNIEAQVTEKVNTWVQLPIGLANIGNTCYLNCMLQCLFSILPIRNAVLRFGDKKTWNEDVVPGRQDSGRLLDAAEIARALKFVALLKDLFESLVERRAEAWAATLAAKGTPSSGHPLLSASILGSPLLPVVTPDRELADMLLRIGNTHISNQQQRSVIQQQDVDECMAQCVSLLDHALPPNAENSSWIDRLLSGHLDLTLTAVSDDTGGDKVEPSPPPQRETFVNLNLNLPDMPSADINECIDGLFAPTTVTSNSRDLLRCSRIADAPPVLCLQVQRVQFDMSKMVAFKINSHLRLRKQVSLTRFTQFGHTADARLLDLQQRQTLIDQRLSTLSLPCAATTNKAAGESDVLTALDCAQSFMAGVCQWSQLDAAQSLLADLSQSPEATVQTAQTINDRLTALSTTLKDAKRQWTAEREETLGEISNIYESVTVDSMAYTLHAVFIHSGLTPEFGHYWVYIRDHDRVQRQVRWLKFNDSYVTVVDQAEIFRNAPAAGEESANPYYLVYVRSMELDDIVDLGI</sequence>
<accession>A0A9W8EFQ9</accession>
<dbReference type="PROSITE" id="PS50235">
    <property type="entry name" value="USP_3"/>
    <property type="match status" value="1"/>
</dbReference>
<keyword evidence="4 6" id="KW-0378">Hydrolase</keyword>
<dbReference type="InterPro" id="IPR038765">
    <property type="entry name" value="Papain-like_cys_pep_sf"/>
</dbReference>
<dbReference type="GO" id="GO:0004843">
    <property type="term" value="F:cysteine-type deubiquitinase activity"/>
    <property type="evidence" value="ECO:0007669"/>
    <property type="project" value="UniProtKB-UniRule"/>
</dbReference>
<dbReference type="EC" id="3.4.19.12" evidence="6"/>
<evidence type="ECO:0000256" key="1">
    <source>
        <dbReference type="ARBA" id="ARBA00000707"/>
    </source>
</evidence>
<dbReference type="Proteomes" id="UP001150907">
    <property type="component" value="Unassembled WGS sequence"/>
</dbReference>
<keyword evidence="2 6" id="KW-0645">Protease</keyword>
<dbReference type="PROSITE" id="PS00973">
    <property type="entry name" value="USP_2"/>
    <property type="match status" value="1"/>
</dbReference>